<dbReference type="KEGG" id="ttr:Tter_0143"/>
<comment type="similarity">
    <text evidence="1">Belongs to the CdaR family.</text>
</comment>
<dbReference type="Pfam" id="PF13556">
    <property type="entry name" value="HTH_30"/>
    <property type="match status" value="1"/>
</dbReference>
<evidence type="ECO:0000313" key="5">
    <source>
        <dbReference type="Proteomes" id="UP000000323"/>
    </source>
</evidence>
<feature type="domain" description="CdaR GGDEF-like" evidence="3">
    <location>
        <begin position="123"/>
        <end position="275"/>
    </location>
</feature>
<accession>D1CDQ9</accession>
<evidence type="ECO:0000259" key="2">
    <source>
        <dbReference type="Pfam" id="PF13556"/>
    </source>
</evidence>
<feature type="domain" description="PucR C-terminal helix-turn-helix" evidence="2">
    <location>
        <begin position="323"/>
        <end position="380"/>
    </location>
</feature>
<dbReference type="InterPro" id="IPR041522">
    <property type="entry name" value="CdaR_GGDEF"/>
</dbReference>
<reference evidence="5" key="1">
    <citation type="journal article" date="2010" name="Stand. Genomic Sci.">
        <title>Complete genome sequence of 'Thermobaculum terrenum' type strain (YNP1).</title>
        <authorList>
            <person name="Kiss H."/>
            <person name="Cleland D."/>
            <person name="Lapidus A."/>
            <person name="Lucas S."/>
            <person name="Glavina Del Rio T."/>
            <person name="Nolan M."/>
            <person name="Tice H."/>
            <person name="Han C."/>
            <person name="Goodwin L."/>
            <person name="Pitluck S."/>
            <person name="Liolios K."/>
            <person name="Ivanova N."/>
            <person name="Mavromatis K."/>
            <person name="Ovchinnikova G."/>
            <person name="Pati A."/>
            <person name="Chen A."/>
            <person name="Palaniappan K."/>
            <person name="Land M."/>
            <person name="Hauser L."/>
            <person name="Chang Y."/>
            <person name="Jeffries C."/>
            <person name="Lu M."/>
            <person name="Brettin T."/>
            <person name="Detter J."/>
            <person name="Goker M."/>
            <person name="Tindall B."/>
            <person name="Beck B."/>
            <person name="McDermott T."/>
            <person name="Woyke T."/>
            <person name="Bristow J."/>
            <person name="Eisen J."/>
            <person name="Markowitz V."/>
            <person name="Hugenholtz P."/>
            <person name="Kyrpides N."/>
            <person name="Klenk H."/>
            <person name="Cheng J."/>
        </authorList>
    </citation>
    <scope>NUCLEOTIDE SEQUENCE [LARGE SCALE GENOMIC DNA]</scope>
    <source>
        <strain evidence="5">ATCC BAA-798 / YNP1</strain>
    </source>
</reference>
<proteinExistence type="inferred from homology"/>
<sequence length="388" mass="43262">MGMEQDYFREVANTVVKKIGSLLDQQVIVADDRGWVIASTDRRFMGKNLDTSPSRRMLHQLRVPIKIRDKCGQLMIIESNKPSVPPRMAEALVEMVINQIMLVESLPNQSDLKNKLIYDLLHGNSSDETSIIRQAQILGMDLNLPRAVLLIDASKYILGGDDRQLQQKVNTIIRSIVDFFMLPSDTICGYIGEGEVVVLKASSSRDLANWLRPKEKLDTSPSSWANLAALKRAANALLSKLRSETKQPITIGIGRYHPGILGLTASYQDARAALSLGLKFYGPNKVHCLDSLGIPAFVGISDERTKNDLATHLLKPLEKYPELMQTLEVFFDENCCPTSASKKLCIHRNTLTYRLDKIASLTGLDPRDFDSAVQLRLALTLKASSRNE</sequence>
<dbReference type="EMBL" id="CP001825">
    <property type="protein sequence ID" value="ACZ41065.1"/>
    <property type="molecule type" value="Genomic_DNA"/>
</dbReference>
<dbReference type="Pfam" id="PF17853">
    <property type="entry name" value="GGDEF_2"/>
    <property type="match status" value="1"/>
</dbReference>
<dbReference type="InterPro" id="IPR042070">
    <property type="entry name" value="PucR_C-HTH_sf"/>
</dbReference>
<dbReference type="eggNOG" id="COG3835">
    <property type="taxonomic scope" value="Bacteria"/>
</dbReference>
<dbReference type="OrthoDB" id="9792148at2"/>
<evidence type="ECO:0000313" key="4">
    <source>
        <dbReference type="EMBL" id="ACZ41065.1"/>
    </source>
</evidence>
<dbReference type="Gene3D" id="1.10.10.2840">
    <property type="entry name" value="PucR C-terminal helix-turn-helix domain"/>
    <property type="match status" value="1"/>
</dbReference>
<dbReference type="AlphaFoldDB" id="D1CDQ9"/>
<dbReference type="PANTHER" id="PTHR33744:SF15">
    <property type="entry name" value="CARBOHYDRATE DIACID REGULATOR"/>
    <property type="match status" value="1"/>
</dbReference>
<protein>
    <submittedName>
        <fullName evidence="4">Transcriptional regulator, CdaR</fullName>
    </submittedName>
</protein>
<dbReference type="STRING" id="525904.Tter_0143"/>
<dbReference type="Proteomes" id="UP000000323">
    <property type="component" value="Chromosome 1"/>
</dbReference>
<dbReference type="InterPro" id="IPR025736">
    <property type="entry name" value="PucR_C-HTH_dom"/>
</dbReference>
<keyword evidence="5" id="KW-1185">Reference proteome</keyword>
<gene>
    <name evidence="4" type="ordered locus">Tter_0143</name>
</gene>
<dbReference type="HOGENOM" id="CLU_628093_0_0_0"/>
<organism evidence="4 5">
    <name type="scientific">Thermobaculum terrenum (strain ATCC BAA-798 / CCMEE 7001 / YNP1)</name>
    <dbReference type="NCBI Taxonomy" id="525904"/>
    <lineage>
        <taxon>Bacteria</taxon>
        <taxon>Bacillati</taxon>
        <taxon>Chloroflexota</taxon>
        <taxon>Chloroflexia</taxon>
        <taxon>Candidatus Thermobaculales</taxon>
        <taxon>Candidatus Thermobaculaceae</taxon>
        <taxon>Thermobaculum</taxon>
    </lineage>
</organism>
<dbReference type="PANTHER" id="PTHR33744">
    <property type="entry name" value="CARBOHYDRATE DIACID REGULATOR"/>
    <property type="match status" value="1"/>
</dbReference>
<dbReference type="InterPro" id="IPR051448">
    <property type="entry name" value="CdaR-like_regulators"/>
</dbReference>
<name>D1CDQ9_THET1</name>
<evidence type="ECO:0000259" key="3">
    <source>
        <dbReference type="Pfam" id="PF17853"/>
    </source>
</evidence>
<evidence type="ECO:0000256" key="1">
    <source>
        <dbReference type="ARBA" id="ARBA00006754"/>
    </source>
</evidence>